<evidence type="ECO:0000313" key="1">
    <source>
        <dbReference type="EMBL" id="MPM34118.1"/>
    </source>
</evidence>
<reference evidence="1" key="1">
    <citation type="submission" date="2019-08" db="EMBL/GenBank/DDBJ databases">
        <authorList>
            <person name="Kucharzyk K."/>
            <person name="Murdoch R.W."/>
            <person name="Higgins S."/>
            <person name="Loffler F."/>
        </authorList>
    </citation>
    <scope>NUCLEOTIDE SEQUENCE</scope>
</reference>
<sequence>MGNPQLDGLGNGKPVVLHKVVDRQHRAVDIVFNRQHAVFAQSAPYSPRHPFKAFHKRDIGSREQLVAGNGGISPLNALTGNGRPSRQLARRAFERLFNVGSKGCLPGR</sequence>
<dbReference type="EMBL" id="VSSQ01006876">
    <property type="protein sequence ID" value="MPM34118.1"/>
    <property type="molecule type" value="Genomic_DNA"/>
</dbReference>
<dbReference type="AlphaFoldDB" id="A0A644Z1E2"/>
<comment type="caution">
    <text evidence="1">The sequence shown here is derived from an EMBL/GenBank/DDBJ whole genome shotgun (WGS) entry which is preliminary data.</text>
</comment>
<protein>
    <submittedName>
        <fullName evidence="1">Uncharacterized protein</fullName>
    </submittedName>
</protein>
<gene>
    <name evidence="1" type="ORF">SDC9_80700</name>
</gene>
<name>A0A644Z1E2_9ZZZZ</name>
<proteinExistence type="predicted"/>
<organism evidence="1">
    <name type="scientific">bioreactor metagenome</name>
    <dbReference type="NCBI Taxonomy" id="1076179"/>
    <lineage>
        <taxon>unclassified sequences</taxon>
        <taxon>metagenomes</taxon>
        <taxon>ecological metagenomes</taxon>
    </lineage>
</organism>
<accession>A0A644Z1E2</accession>